<evidence type="ECO:0000313" key="8">
    <source>
        <dbReference type="RefSeq" id="XP_012938617.1"/>
    </source>
</evidence>
<keyword evidence="4 5" id="KW-0472">Membrane</keyword>
<sequence length="293" mass="32492">MPQQTRWSPYPGPNYGQAPPMGQPIIPAAPPHVSMWTYGPSPGPQQPYPGPPVGPPTGIPGQTMGFDEDKPFEDPEVRRGFIRRTYSILLLQLVIMFGWVAVCSFVIEVKVWIRCHPFILFIFLGMYLVVIVVMCCFSYMMMYPPYNYGMISLVTIALTGSTGCISSVYAEKAVAIAIGATIVVVAVLTALAFLCKYDFTGLMGVMTVLLLLLMIFGMFTIFLVKYIPQMQLIYSCLGTVIFSVFLVMDTQSLMSGKRYSLRPDMHVFAATLLFVDVVVLFLNILNIVGSQVD</sequence>
<comment type="similarity">
    <text evidence="5">Belongs to the BI1 family.</text>
</comment>
<dbReference type="PANTHER" id="PTHR23291:SF47">
    <property type="entry name" value="TRANSMEMBRANE BAX INHIBITOR MOTIF CONTAINING 7"/>
    <property type="match status" value="1"/>
</dbReference>
<comment type="subcellular location">
    <subcellularLocation>
        <location evidence="1">Membrane</location>
        <topology evidence="1">Multi-pass membrane protein</topology>
    </subcellularLocation>
</comment>
<gene>
    <name evidence="8" type="primary">LOC101846965</name>
</gene>
<keyword evidence="3 5" id="KW-1133">Transmembrane helix</keyword>
<feature type="region of interest" description="Disordered" evidence="6">
    <location>
        <begin position="1"/>
        <end position="25"/>
    </location>
</feature>
<name>A0ABM1A0Z6_APLCA</name>
<feature type="transmembrane region" description="Helical" evidence="5">
    <location>
        <begin position="88"/>
        <end position="107"/>
    </location>
</feature>
<dbReference type="RefSeq" id="XP_012938617.1">
    <property type="nucleotide sequence ID" value="XM_013083163.1"/>
</dbReference>
<organism evidence="7 8">
    <name type="scientific">Aplysia californica</name>
    <name type="common">California sea hare</name>
    <dbReference type="NCBI Taxonomy" id="6500"/>
    <lineage>
        <taxon>Eukaryota</taxon>
        <taxon>Metazoa</taxon>
        <taxon>Spiralia</taxon>
        <taxon>Lophotrochozoa</taxon>
        <taxon>Mollusca</taxon>
        <taxon>Gastropoda</taxon>
        <taxon>Heterobranchia</taxon>
        <taxon>Euthyneura</taxon>
        <taxon>Tectipleura</taxon>
        <taxon>Aplysiida</taxon>
        <taxon>Aplysioidea</taxon>
        <taxon>Aplysiidae</taxon>
        <taxon>Aplysia</taxon>
    </lineage>
</organism>
<feature type="transmembrane region" description="Helical" evidence="5">
    <location>
        <begin position="119"/>
        <end position="141"/>
    </location>
</feature>
<accession>A0ABM1A0Z6</accession>
<dbReference type="InterPro" id="IPR006214">
    <property type="entry name" value="Bax_inhibitor_1-related"/>
</dbReference>
<keyword evidence="7" id="KW-1185">Reference proteome</keyword>
<feature type="transmembrane region" description="Helical" evidence="5">
    <location>
        <begin position="202"/>
        <end position="224"/>
    </location>
</feature>
<evidence type="ECO:0000256" key="4">
    <source>
        <dbReference type="ARBA" id="ARBA00023136"/>
    </source>
</evidence>
<dbReference type="PANTHER" id="PTHR23291">
    <property type="entry name" value="BAX INHIBITOR-RELATED"/>
    <property type="match status" value="1"/>
</dbReference>
<evidence type="ECO:0000256" key="3">
    <source>
        <dbReference type="ARBA" id="ARBA00022989"/>
    </source>
</evidence>
<dbReference type="Proteomes" id="UP000694888">
    <property type="component" value="Unplaced"/>
</dbReference>
<proteinExistence type="inferred from homology"/>
<reference evidence="8" key="1">
    <citation type="submission" date="2025-08" db="UniProtKB">
        <authorList>
            <consortium name="RefSeq"/>
        </authorList>
    </citation>
    <scope>IDENTIFICATION</scope>
</reference>
<evidence type="ECO:0000313" key="7">
    <source>
        <dbReference type="Proteomes" id="UP000694888"/>
    </source>
</evidence>
<dbReference type="Pfam" id="PF01027">
    <property type="entry name" value="Bax1-I"/>
    <property type="match status" value="1"/>
</dbReference>
<evidence type="ECO:0000256" key="5">
    <source>
        <dbReference type="RuleBase" id="RU004379"/>
    </source>
</evidence>
<feature type="transmembrane region" description="Helical" evidence="5">
    <location>
        <begin position="267"/>
        <end position="288"/>
    </location>
</feature>
<evidence type="ECO:0000256" key="1">
    <source>
        <dbReference type="ARBA" id="ARBA00004141"/>
    </source>
</evidence>
<keyword evidence="2 5" id="KW-0812">Transmembrane</keyword>
<feature type="transmembrane region" description="Helical" evidence="5">
    <location>
        <begin position="230"/>
        <end position="247"/>
    </location>
</feature>
<dbReference type="GeneID" id="101846965"/>
<protein>
    <submittedName>
        <fullName evidence="8">Protein lifeguard 1</fullName>
    </submittedName>
</protein>
<evidence type="ECO:0000256" key="6">
    <source>
        <dbReference type="SAM" id="MobiDB-lite"/>
    </source>
</evidence>
<evidence type="ECO:0000256" key="2">
    <source>
        <dbReference type="ARBA" id="ARBA00022692"/>
    </source>
</evidence>
<feature type="transmembrane region" description="Helical" evidence="5">
    <location>
        <begin position="175"/>
        <end position="195"/>
    </location>
</feature>
<feature type="transmembrane region" description="Helical" evidence="5">
    <location>
        <begin position="148"/>
        <end position="169"/>
    </location>
</feature>